<feature type="region of interest" description="Disordered" evidence="1">
    <location>
        <begin position="14"/>
        <end position="44"/>
    </location>
</feature>
<keyword evidence="3" id="KW-1185">Reference proteome</keyword>
<evidence type="ECO:0000313" key="2">
    <source>
        <dbReference type="EMBL" id="CAG4934829.1"/>
    </source>
</evidence>
<evidence type="ECO:0000313" key="3">
    <source>
        <dbReference type="Proteomes" id="UP000691718"/>
    </source>
</evidence>
<organism evidence="2 3">
    <name type="scientific">Parnassius apollo</name>
    <name type="common">Apollo butterfly</name>
    <name type="synonym">Papilio apollo</name>
    <dbReference type="NCBI Taxonomy" id="110799"/>
    <lineage>
        <taxon>Eukaryota</taxon>
        <taxon>Metazoa</taxon>
        <taxon>Ecdysozoa</taxon>
        <taxon>Arthropoda</taxon>
        <taxon>Hexapoda</taxon>
        <taxon>Insecta</taxon>
        <taxon>Pterygota</taxon>
        <taxon>Neoptera</taxon>
        <taxon>Endopterygota</taxon>
        <taxon>Lepidoptera</taxon>
        <taxon>Glossata</taxon>
        <taxon>Ditrysia</taxon>
        <taxon>Papilionoidea</taxon>
        <taxon>Papilionidae</taxon>
        <taxon>Parnassiinae</taxon>
        <taxon>Parnassini</taxon>
        <taxon>Parnassius</taxon>
        <taxon>Parnassius</taxon>
    </lineage>
</organism>
<accession>A0A8S3W1B8</accession>
<comment type="caution">
    <text evidence="2">The sequence shown here is derived from an EMBL/GenBank/DDBJ whole genome shotgun (WGS) entry which is preliminary data.</text>
</comment>
<protein>
    <submittedName>
        <fullName evidence="2">(apollo) hypothetical protein</fullName>
    </submittedName>
</protein>
<name>A0A8S3W1B8_PARAO</name>
<proteinExistence type="predicted"/>
<reference evidence="2" key="1">
    <citation type="submission" date="2021-04" db="EMBL/GenBank/DDBJ databases">
        <authorList>
            <person name="Tunstrom K."/>
        </authorList>
    </citation>
    <scope>NUCLEOTIDE SEQUENCE</scope>
</reference>
<dbReference type="AlphaFoldDB" id="A0A8S3W1B8"/>
<sequence>MAIEGLRNEVRSQSIIDRANMEDKNQDNSIHGQRKPEKAFTQKQTVVKPYLQPRSYSEVVAKPDFYIMVESADHRNTCDDIIKQVKNHTNIIDLGI</sequence>
<evidence type="ECO:0000256" key="1">
    <source>
        <dbReference type="SAM" id="MobiDB-lite"/>
    </source>
</evidence>
<dbReference type="EMBL" id="CAJQZP010000049">
    <property type="protein sequence ID" value="CAG4934829.1"/>
    <property type="molecule type" value="Genomic_DNA"/>
</dbReference>
<dbReference type="Proteomes" id="UP000691718">
    <property type="component" value="Unassembled WGS sequence"/>
</dbReference>
<gene>
    <name evidence="2" type="ORF">PAPOLLO_LOCUS881</name>
</gene>